<dbReference type="InterPro" id="IPR029052">
    <property type="entry name" value="Metallo-depent_PP-like"/>
</dbReference>
<proteinExistence type="predicted"/>
<feature type="transmembrane region" description="Helical" evidence="1">
    <location>
        <begin position="15"/>
        <end position="35"/>
    </location>
</feature>
<evidence type="ECO:0000256" key="1">
    <source>
        <dbReference type="SAM" id="Phobius"/>
    </source>
</evidence>
<keyword evidence="1" id="KW-0472">Membrane</keyword>
<dbReference type="EMBL" id="GDJX01024391">
    <property type="protein sequence ID" value="JAT43545.1"/>
    <property type="molecule type" value="Transcribed_RNA"/>
</dbReference>
<name>A0A1D1XMD9_9ARAE</name>
<protein>
    <submittedName>
        <fullName evidence="2">Purple acid phosphatase 3</fullName>
    </submittedName>
</protein>
<organism evidence="2">
    <name type="scientific">Anthurium amnicola</name>
    <dbReference type="NCBI Taxonomy" id="1678845"/>
    <lineage>
        <taxon>Eukaryota</taxon>
        <taxon>Viridiplantae</taxon>
        <taxon>Streptophyta</taxon>
        <taxon>Embryophyta</taxon>
        <taxon>Tracheophyta</taxon>
        <taxon>Spermatophyta</taxon>
        <taxon>Magnoliopsida</taxon>
        <taxon>Liliopsida</taxon>
        <taxon>Araceae</taxon>
        <taxon>Pothoideae</taxon>
        <taxon>Potheae</taxon>
        <taxon>Anthurium</taxon>
    </lineage>
</organism>
<dbReference type="AlphaFoldDB" id="A0A1D1XMD9"/>
<dbReference type="Gene3D" id="3.60.21.10">
    <property type="match status" value="1"/>
</dbReference>
<keyword evidence="1" id="KW-0812">Transmembrane</keyword>
<sequence>MEGSRQDQQWRRREPSWWCTLLTQASLCVVLYVALNIGRPQMARRGNERGGDISRPWSHLDLYFMSVRGGSRPLEPQAQLLRQMENVARTFKADFIVNLSEHGDSDQLMQNATLHFPSLNVPWYATTASVEEGRHYFLRQIKVLHGQTLDIICLDTGAWQDSLSQDEPGDIGSDQLRWLSNTLAVTHSNWRVVVGFHSLADCKELHTAGKLNFCDHLHNIFLKYEVSAYLSNQGCGGDYAHEEGVTYIQNPSHWYESCGSCARNGSPKVYRETCDGFHLHRVSPLEIESYFINSTGDVVSKSTVHQWGREVM</sequence>
<gene>
    <name evidence="2" type="primary">PAP3_4</name>
    <name evidence="2" type="ORF">g.111836</name>
</gene>
<keyword evidence="1" id="KW-1133">Transmembrane helix</keyword>
<evidence type="ECO:0000313" key="2">
    <source>
        <dbReference type="EMBL" id="JAT43545.1"/>
    </source>
</evidence>
<reference evidence="2" key="1">
    <citation type="submission" date="2015-07" db="EMBL/GenBank/DDBJ databases">
        <title>Transcriptome Assembly of Anthurium amnicola.</title>
        <authorList>
            <person name="Suzuki J."/>
        </authorList>
    </citation>
    <scope>NUCLEOTIDE SEQUENCE</scope>
</reference>
<dbReference type="SUPFAM" id="SSF56300">
    <property type="entry name" value="Metallo-dependent phosphatases"/>
    <property type="match status" value="1"/>
</dbReference>
<accession>A0A1D1XMD9</accession>